<name>A0A1J1INJ3_9DIPT</name>
<dbReference type="Proteomes" id="UP000183832">
    <property type="component" value="Unassembled WGS sequence"/>
</dbReference>
<reference evidence="1 2" key="1">
    <citation type="submission" date="2015-04" db="EMBL/GenBank/DDBJ databases">
        <authorList>
            <person name="Syromyatnikov M.Y."/>
            <person name="Popov V.N."/>
        </authorList>
    </citation>
    <scope>NUCLEOTIDE SEQUENCE [LARGE SCALE GENOMIC DNA]</scope>
</reference>
<sequence length="72" mass="8201">MVLMGRAKGNLKPPTSVRTVPNALLKVLSNKLRRGEVENKNLVACMHENFDHNEMRKTFSFEENKICAISEN</sequence>
<gene>
    <name evidence="1" type="ORF">CLUMA_CG013922</name>
</gene>
<dbReference type="AlphaFoldDB" id="A0A1J1INJ3"/>
<protein>
    <submittedName>
        <fullName evidence="1">CLUMA_CG013922, isoform A</fullName>
    </submittedName>
</protein>
<keyword evidence="2" id="KW-1185">Reference proteome</keyword>
<organism evidence="1 2">
    <name type="scientific">Clunio marinus</name>
    <dbReference type="NCBI Taxonomy" id="568069"/>
    <lineage>
        <taxon>Eukaryota</taxon>
        <taxon>Metazoa</taxon>
        <taxon>Ecdysozoa</taxon>
        <taxon>Arthropoda</taxon>
        <taxon>Hexapoda</taxon>
        <taxon>Insecta</taxon>
        <taxon>Pterygota</taxon>
        <taxon>Neoptera</taxon>
        <taxon>Endopterygota</taxon>
        <taxon>Diptera</taxon>
        <taxon>Nematocera</taxon>
        <taxon>Chironomoidea</taxon>
        <taxon>Chironomidae</taxon>
        <taxon>Clunio</taxon>
    </lineage>
</organism>
<evidence type="ECO:0000313" key="2">
    <source>
        <dbReference type="Proteomes" id="UP000183832"/>
    </source>
</evidence>
<evidence type="ECO:0000313" key="1">
    <source>
        <dbReference type="EMBL" id="CRL00662.1"/>
    </source>
</evidence>
<proteinExistence type="predicted"/>
<dbReference type="EMBL" id="CVRI01000054">
    <property type="protein sequence ID" value="CRL00662.1"/>
    <property type="molecule type" value="Genomic_DNA"/>
</dbReference>
<accession>A0A1J1INJ3</accession>